<dbReference type="Pfam" id="PF02683">
    <property type="entry name" value="DsbD_TM"/>
    <property type="match status" value="1"/>
</dbReference>
<comment type="catalytic activity">
    <reaction evidence="17 18">
        <text>[protein]-dithiol + NADP(+) = [protein]-disulfide + NADPH + H(+)</text>
        <dbReference type="Rhea" id="RHEA:18753"/>
        <dbReference type="Rhea" id="RHEA-COMP:10593"/>
        <dbReference type="Rhea" id="RHEA-COMP:10594"/>
        <dbReference type="ChEBI" id="CHEBI:15378"/>
        <dbReference type="ChEBI" id="CHEBI:29950"/>
        <dbReference type="ChEBI" id="CHEBI:50058"/>
        <dbReference type="ChEBI" id="CHEBI:57783"/>
        <dbReference type="ChEBI" id="CHEBI:58349"/>
        <dbReference type="EC" id="1.8.1.8"/>
    </reaction>
</comment>
<feature type="transmembrane region" description="Helical" evidence="18">
    <location>
        <begin position="343"/>
        <end position="369"/>
    </location>
</feature>
<keyword evidence="9 18" id="KW-0249">Electron transport</keyword>
<dbReference type="InterPro" id="IPR022910">
    <property type="entry name" value="Thiol_diS_interchange_DbsD"/>
</dbReference>
<keyword evidence="13 18" id="KW-0472">Membrane</keyword>
<dbReference type="EC" id="1.8.1.8" evidence="18"/>
<dbReference type="Gene3D" id="2.60.40.1250">
    <property type="entry name" value="Thiol:disulfide interchange protein DsbD, N-terminal domain"/>
    <property type="match status" value="1"/>
</dbReference>
<evidence type="ECO:0000256" key="1">
    <source>
        <dbReference type="ARBA" id="ARBA00004429"/>
    </source>
</evidence>
<keyword evidence="10 18" id="KW-1133">Transmembrane helix</keyword>
<evidence type="ECO:0000256" key="2">
    <source>
        <dbReference type="ARBA" id="ARBA00007241"/>
    </source>
</evidence>
<evidence type="ECO:0000256" key="4">
    <source>
        <dbReference type="ARBA" id="ARBA00022475"/>
    </source>
</evidence>
<dbReference type="Gene3D" id="3.40.30.10">
    <property type="entry name" value="Glutaredoxin"/>
    <property type="match status" value="1"/>
</dbReference>
<feature type="transmembrane region" description="Helical" evidence="18">
    <location>
        <begin position="307"/>
        <end position="337"/>
    </location>
</feature>
<keyword evidence="6 18" id="KW-0812">Transmembrane</keyword>
<dbReference type="NCBIfam" id="NF001419">
    <property type="entry name" value="PRK00293.1"/>
    <property type="match status" value="1"/>
</dbReference>
<keyword evidence="15 18" id="KW-0676">Redox-active center</keyword>
<protein>
    <recommendedName>
        <fullName evidence="18">Thiol:disulfide interchange protein DsbD</fullName>
        <ecNumber evidence="18">1.8.1.8</ecNumber>
    </recommendedName>
    <alternativeName>
        <fullName evidence="18">Protein-disulfide reductase</fullName>
        <shortName evidence="18">Disulfide reductase</shortName>
    </alternativeName>
</protein>
<feature type="transmembrane region" description="Helical" evidence="18">
    <location>
        <begin position="184"/>
        <end position="216"/>
    </location>
</feature>
<dbReference type="GO" id="GO:0017004">
    <property type="term" value="P:cytochrome complex assembly"/>
    <property type="evidence" value="ECO:0007669"/>
    <property type="project" value="UniProtKB-UniRule"/>
</dbReference>
<dbReference type="PANTHER" id="PTHR32234:SF0">
    <property type="entry name" value="THIOL:DISULFIDE INTERCHANGE PROTEIN DSBD"/>
    <property type="match status" value="1"/>
</dbReference>
<comment type="caution">
    <text evidence="20">The sequence shown here is derived from an EMBL/GenBank/DDBJ whole genome shotgun (WGS) entry which is preliminary data.</text>
</comment>
<evidence type="ECO:0000256" key="16">
    <source>
        <dbReference type="ARBA" id="ARBA00047388"/>
    </source>
</evidence>
<evidence type="ECO:0000256" key="10">
    <source>
        <dbReference type="ARBA" id="ARBA00022989"/>
    </source>
</evidence>
<keyword evidence="7" id="KW-0732">Signal</keyword>
<dbReference type="InterPro" id="IPR036249">
    <property type="entry name" value="Thioredoxin-like_sf"/>
</dbReference>
<dbReference type="GO" id="GO:0045454">
    <property type="term" value="P:cell redox homeostasis"/>
    <property type="evidence" value="ECO:0007669"/>
    <property type="project" value="TreeGrafter"/>
</dbReference>
<proteinExistence type="inferred from homology"/>
<dbReference type="InterPro" id="IPR028250">
    <property type="entry name" value="DsbDN"/>
</dbReference>
<evidence type="ECO:0000256" key="5">
    <source>
        <dbReference type="ARBA" id="ARBA00022519"/>
    </source>
</evidence>
<keyword evidence="8 18" id="KW-0201">Cytochrome c-type biogenesis</keyword>
<dbReference type="GO" id="GO:0047134">
    <property type="term" value="F:protein-disulfide reductase [NAD(P)H] activity"/>
    <property type="evidence" value="ECO:0007669"/>
    <property type="project" value="UniProtKB-UniRule"/>
</dbReference>
<dbReference type="AlphaFoldDB" id="A0AB33Z085"/>
<evidence type="ECO:0000256" key="15">
    <source>
        <dbReference type="ARBA" id="ARBA00023284"/>
    </source>
</evidence>
<feature type="disulfide bond" description="Redox-active" evidence="18">
    <location>
        <begin position="518"/>
        <end position="521"/>
    </location>
</feature>
<evidence type="ECO:0000259" key="19">
    <source>
        <dbReference type="PROSITE" id="PS51352"/>
    </source>
</evidence>
<keyword evidence="11 18" id="KW-0560">Oxidoreductase</keyword>
<gene>
    <name evidence="18" type="primary">dsbD</name>
    <name evidence="20" type="ORF">L196_07771</name>
</gene>
<keyword evidence="5 18" id="KW-0997">Cell inner membrane</keyword>
<comment type="similarity">
    <text evidence="2 18">Belongs to the thioredoxin family. DsbD subfamily.</text>
</comment>
<dbReference type="PANTHER" id="PTHR32234">
    <property type="entry name" value="THIOL:DISULFIDE INTERCHANGE PROTEIN DSBD"/>
    <property type="match status" value="1"/>
</dbReference>
<feature type="transmembrane region" description="Helical" evidence="18">
    <location>
        <begin position="264"/>
        <end position="286"/>
    </location>
</feature>
<reference evidence="20 21" key="1">
    <citation type="journal article" date="2013" name="Genome Announc.">
        <title>Genome Sequence of the Pyrene- and Fluoranthene-Degrading Bacterium Cycloclasticus sp. Strain PY97M.</title>
        <authorList>
            <person name="Cui Z."/>
            <person name="Xu G."/>
            <person name="Li Q."/>
            <person name="Gao W."/>
            <person name="Zheng L."/>
        </authorList>
    </citation>
    <scope>NUCLEOTIDE SEQUENCE [LARGE SCALE GENOMIC DNA]</scope>
    <source>
        <strain evidence="20 21">PY97M</strain>
    </source>
</reference>
<feature type="transmembrane region" description="Helical" evidence="18">
    <location>
        <begin position="228"/>
        <end position="252"/>
    </location>
</feature>
<dbReference type="PROSITE" id="PS00194">
    <property type="entry name" value="THIOREDOXIN_1"/>
    <property type="match status" value="1"/>
</dbReference>
<dbReference type="SUPFAM" id="SSF74863">
    <property type="entry name" value="Thiol:disulfide interchange protein DsbD, N-terminal domain (DsbD-alpha)"/>
    <property type="match status" value="1"/>
</dbReference>
<feature type="domain" description="Thioredoxin" evidence="19">
    <location>
        <begin position="462"/>
        <end position="602"/>
    </location>
</feature>
<dbReference type="Proteomes" id="UP000015462">
    <property type="component" value="Unassembled WGS sequence"/>
</dbReference>
<comment type="function">
    <text evidence="18">Required to facilitate the formation of correct disulfide bonds in some periplasmic proteins and for the assembly of the periplasmic c-type cytochromes. Acts by transferring electrons from cytoplasmic thioredoxin to the periplasm. This transfer involves a cascade of disulfide bond formation and reduction steps.</text>
</comment>
<dbReference type="EMBL" id="ASHL01000006">
    <property type="protein sequence ID" value="EPD12750.1"/>
    <property type="molecule type" value="Genomic_DNA"/>
</dbReference>
<feature type="disulfide bond" description="Redox-active" evidence="18">
    <location>
        <begin position="203"/>
        <end position="325"/>
    </location>
</feature>
<evidence type="ECO:0000256" key="12">
    <source>
        <dbReference type="ARBA" id="ARBA00023027"/>
    </source>
</evidence>
<accession>A0AB33Z085</accession>
<dbReference type="HAMAP" id="MF_00399">
    <property type="entry name" value="DbsD"/>
    <property type="match status" value="1"/>
</dbReference>
<dbReference type="InterPro" id="IPR035671">
    <property type="entry name" value="DsbD_gamma"/>
</dbReference>
<feature type="transmembrane region" description="Helical" evidence="18">
    <location>
        <begin position="442"/>
        <end position="461"/>
    </location>
</feature>
<evidence type="ECO:0000256" key="14">
    <source>
        <dbReference type="ARBA" id="ARBA00023157"/>
    </source>
</evidence>
<dbReference type="InterPro" id="IPR017937">
    <property type="entry name" value="Thioredoxin_CS"/>
</dbReference>
<evidence type="ECO:0000256" key="11">
    <source>
        <dbReference type="ARBA" id="ARBA00023002"/>
    </source>
</evidence>
<comment type="subcellular location">
    <subcellularLocation>
        <location evidence="1 18">Cell inner membrane</location>
        <topology evidence="1 18">Multi-pass membrane protein</topology>
    </subcellularLocation>
</comment>
<evidence type="ECO:0000256" key="17">
    <source>
        <dbReference type="ARBA" id="ARBA00047804"/>
    </source>
</evidence>
<feature type="disulfide bond" description="Redox-active" evidence="18">
    <location>
        <begin position="132"/>
        <end position="138"/>
    </location>
</feature>
<evidence type="ECO:0000313" key="21">
    <source>
        <dbReference type="Proteomes" id="UP000015462"/>
    </source>
</evidence>
<feature type="transmembrane region" description="Helical" evidence="18">
    <location>
        <begin position="381"/>
        <end position="398"/>
    </location>
</feature>
<keyword evidence="12 18" id="KW-0520">NAD</keyword>
<dbReference type="Pfam" id="PF13899">
    <property type="entry name" value="Thioredoxin_7"/>
    <property type="match status" value="1"/>
</dbReference>
<dbReference type="InterPro" id="IPR003834">
    <property type="entry name" value="Cyt_c_assmbl_TM_dom"/>
</dbReference>
<dbReference type="PROSITE" id="PS51352">
    <property type="entry name" value="THIOREDOXIN_2"/>
    <property type="match status" value="1"/>
</dbReference>
<keyword evidence="21" id="KW-1185">Reference proteome</keyword>
<dbReference type="SUPFAM" id="SSF52833">
    <property type="entry name" value="Thioredoxin-like"/>
    <property type="match status" value="1"/>
</dbReference>
<keyword evidence="3 18" id="KW-0813">Transport</keyword>
<dbReference type="CDD" id="cd02953">
    <property type="entry name" value="DsbDgamma"/>
    <property type="match status" value="1"/>
</dbReference>
<evidence type="ECO:0000256" key="9">
    <source>
        <dbReference type="ARBA" id="ARBA00022982"/>
    </source>
</evidence>
<keyword evidence="14 18" id="KW-1015">Disulfide bond</keyword>
<keyword evidence="4 18" id="KW-1003">Cell membrane</keyword>
<feature type="transmembrane region" description="Helical" evidence="18">
    <location>
        <begin position="404"/>
        <end position="422"/>
    </location>
</feature>
<evidence type="ECO:0000313" key="20">
    <source>
        <dbReference type="EMBL" id="EPD12750.1"/>
    </source>
</evidence>
<evidence type="ECO:0000256" key="3">
    <source>
        <dbReference type="ARBA" id="ARBA00022448"/>
    </source>
</evidence>
<sequence>MGLAAEADLNKKNITDTIGDLFDRFSTSPSDALLEPDDAFKFFAEVNDQQHIILNWQIADGYYLYQQQVEVTVINPQGVQLEAIKFPKGKRKVDEIFGDTVVYYHDLRLTQRLTNPLVKPTNVTLNIRFQGCADIGVCYPPMNKTVSLSLQPTNHLNITQPTKPTPSNISEQGRIAKALVDNTVWLTALTFLGFGLLLSLTPCVFPMIPILSGIIIGHGKSLTTRKAFYLSFSYVFASAITYALFGILAGLFGSNLQATFQNPWILSIFSGLFVLLALSMFGLYQIQLPNALQSKLSQLSQHQKHGSLWGSAIMGILSTLIVGPCVAAPLAGVLIYIGQTGDAVLGGLALFSLGLGMGIPLLIIGVSAGKLLPKAGHWMEPIKYFFGVLLLAVAIWLVERILPASITLLLWASLFIICAIYLNALDRLPENSSGWQKLSKGVGAILMIYGVILMLGAASGGSNPLKPLANFSLSQKNNTLQHSLPFKRIQNIDDLQAALQLASQNKQFVMLDFYADWCVSCKEMEAFTFSEPSIQQALKNTLLLQADVTKNNDEDRALLNAFSLIGPPAILFFSPNGTEIKQHRVIGYMAADDFLKQLQILK</sequence>
<evidence type="ECO:0000256" key="18">
    <source>
        <dbReference type="HAMAP-Rule" id="MF_00399"/>
    </source>
</evidence>
<organism evidence="20 21">
    <name type="scientific">Cycloclasticus pugetii</name>
    <dbReference type="NCBI Taxonomy" id="34068"/>
    <lineage>
        <taxon>Bacteria</taxon>
        <taxon>Pseudomonadati</taxon>
        <taxon>Pseudomonadota</taxon>
        <taxon>Gammaproteobacteria</taxon>
        <taxon>Thiotrichales</taxon>
        <taxon>Piscirickettsiaceae</taxon>
        <taxon>Cycloclasticus</taxon>
    </lineage>
</organism>
<dbReference type="GO" id="GO:0009055">
    <property type="term" value="F:electron transfer activity"/>
    <property type="evidence" value="ECO:0007669"/>
    <property type="project" value="UniProtKB-UniRule"/>
</dbReference>
<evidence type="ECO:0000256" key="6">
    <source>
        <dbReference type="ARBA" id="ARBA00022692"/>
    </source>
</evidence>
<evidence type="ECO:0000256" key="7">
    <source>
        <dbReference type="ARBA" id="ARBA00022729"/>
    </source>
</evidence>
<evidence type="ECO:0000256" key="8">
    <source>
        <dbReference type="ARBA" id="ARBA00022748"/>
    </source>
</evidence>
<dbReference type="Pfam" id="PF11412">
    <property type="entry name" value="DsbD_N"/>
    <property type="match status" value="1"/>
</dbReference>
<dbReference type="InterPro" id="IPR013766">
    <property type="entry name" value="Thioredoxin_domain"/>
</dbReference>
<name>A0AB33Z085_9GAMM</name>
<evidence type="ECO:0000256" key="13">
    <source>
        <dbReference type="ARBA" id="ARBA00023136"/>
    </source>
</evidence>
<dbReference type="GO" id="GO:0005886">
    <property type="term" value="C:plasma membrane"/>
    <property type="evidence" value="ECO:0007669"/>
    <property type="project" value="UniProtKB-SubCell"/>
</dbReference>
<dbReference type="InterPro" id="IPR036929">
    <property type="entry name" value="DsbDN_sf"/>
</dbReference>
<comment type="catalytic activity">
    <reaction evidence="16 18">
        <text>[protein]-dithiol + NAD(+) = [protein]-disulfide + NADH + H(+)</text>
        <dbReference type="Rhea" id="RHEA:18749"/>
        <dbReference type="Rhea" id="RHEA-COMP:10593"/>
        <dbReference type="Rhea" id="RHEA-COMP:10594"/>
        <dbReference type="ChEBI" id="CHEBI:15378"/>
        <dbReference type="ChEBI" id="CHEBI:29950"/>
        <dbReference type="ChEBI" id="CHEBI:50058"/>
        <dbReference type="ChEBI" id="CHEBI:57540"/>
        <dbReference type="ChEBI" id="CHEBI:57945"/>
        <dbReference type="EC" id="1.8.1.8"/>
    </reaction>
</comment>